<evidence type="ECO:0000313" key="9">
    <source>
        <dbReference type="Proteomes" id="UP000275078"/>
    </source>
</evidence>
<dbReference type="GO" id="GO:0008270">
    <property type="term" value="F:zinc ion binding"/>
    <property type="evidence" value="ECO:0007669"/>
    <property type="project" value="InterPro"/>
</dbReference>
<dbReference type="CDD" id="cd05283">
    <property type="entry name" value="CAD1"/>
    <property type="match status" value="1"/>
</dbReference>
<dbReference type="SUPFAM" id="SSF51735">
    <property type="entry name" value="NAD(P)-binding Rossmann-fold domains"/>
    <property type="match status" value="1"/>
</dbReference>
<keyword evidence="9" id="KW-1185">Reference proteome</keyword>
<evidence type="ECO:0000313" key="8">
    <source>
        <dbReference type="EMBL" id="RPA73651.1"/>
    </source>
</evidence>
<dbReference type="GO" id="GO:0016616">
    <property type="term" value="F:oxidoreductase activity, acting on the CH-OH group of donors, NAD or NADP as acceptor"/>
    <property type="evidence" value="ECO:0007669"/>
    <property type="project" value="InterPro"/>
</dbReference>
<dbReference type="PANTHER" id="PTHR42683">
    <property type="entry name" value="ALDEHYDE REDUCTASE"/>
    <property type="match status" value="1"/>
</dbReference>
<dbReference type="SUPFAM" id="SSF50129">
    <property type="entry name" value="GroES-like"/>
    <property type="match status" value="1"/>
</dbReference>
<evidence type="ECO:0000256" key="4">
    <source>
        <dbReference type="ARBA" id="ARBA00023002"/>
    </source>
</evidence>
<dbReference type="Pfam" id="PF00107">
    <property type="entry name" value="ADH_zinc_N"/>
    <property type="match status" value="1"/>
</dbReference>
<keyword evidence="3 5" id="KW-0862">Zinc</keyword>
<dbReference type="AlphaFoldDB" id="A0A3N4HNK1"/>
<dbReference type="FunFam" id="3.40.50.720:FF:000022">
    <property type="entry name" value="Cinnamyl alcohol dehydrogenase"/>
    <property type="match status" value="1"/>
</dbReference>
<evidence type="ECO:0000256" key="5">
    <source>
        <dbReference type="RuleBase" id="RU361277"/>
    </source>
</evidence>
<accession>A0A3N4HNK1</accession>
<dbReference type="InterPro" id="IPR047109">
    <property type="entry name" value="CAD-like"/>
</dbReference>
<dbReference type="InterPro" id="IPR002328">
    <property type="entry name" value="ADH_Zn_CS"/>
</dbReference>
<dbReference type="InterPro" id="IPR013154">
    <property type="entry name" value="ADH-like_N"/>
</dbReference>
<evidence type="ECO:0000259" key="6">
    <source>
        <dbReference type="Pfam" id="PF00107"/>
    </source>
</evidence>
<dbReference type="PROSITE" id="PS00065">
    <property type="entry name" value="D_2_HYDROXYACID_DH_1"/>
    <property type="match status" value="1"/>
</dbReference>
<proteinExistence type="inferred from homology"/>
<dbReference type="InterPro" id="IPR013149">
    <property type="entry name" value="ADH-like_C"/>
</dbReference>
<dbReference type="OrthoDB" id="1879366at2759"/>
<evidence type="ECO:0000256" key="3">
    <source>
        <dbReference type="ARBA" id="ARBA00022833"/>
    </source>
</evidence>
<dbReference type="Proteomes" id="UP000275078">
    <property type="component" value="Unassembled WGS sequence"/>
</dbReference>
<comment type="cofactor">
    <cofactor evidence="1 5">
        <name>Zn(2+)</name>
        <dbReference type="ChEBI" id="CHEBI:29105"/>
    </cofactor>
</comment>
<feature type="domain" description="Alcohol dehydrogenase-like C-terminal" evidence="6">
    <location>
        <begin position="171"/>
        <end position="312"/>
    </location>
</feature>
<dbReference type="Gene3D" id="3.90.180.10">
    <property type="entry name" value="Medium-chain alcohol dehydrogenases, catalytic domain"/>
    <property type="match status" value="1"/>
</dbReference>
<evidence type="ECO:0000256" key="1">
    <source>
        <dbReference type="ARBA" id="ARBA00001947"/>
    </source>
</evidence>
<dbReference type="PROSITE" id="PS00059">
    <property type="entry name" value="ADH_ZINC"/>
    <property type="match status" value="1"/>
</dbReference>
<reference evidence="8 9" key="1">
    <citation type="journal article" date="2018" name="Nat. Ecol. Evol.">
        <title>Pezizomycetes genomes reveal the molecular basis of ectomycorrhizal truffle lifestyle.</title>
        <authorList>
            <person name="Murat C."/>
            <person name="Payen T."/>
            <person name="Noel B."/>
            <person name="Kuo A."/>
            <person name="Morin E."/>
            <person name="Chen J."/>
            <person name="Kohler A."/>
            <person name="Krizsan K."/>
            <person name="Balestrini R."/>
            <person name="Da Silva C."/>
            <person name="Montanini B."/>
            <person name="Hainaut M."/>
            <person name="Levati E."/>
            <person name="Barry K.W."/>
            <person name="Belfiori B."/>
            <person name="Cichocki N."/>
            <person name="Clum A."/>
            <person name="Dockter R.B."/>
            <person name="Fauchery L."/>
            <person name="Guy J."/>
            <person name="Iotti M."/>
            <person name="Le Tacon F."/>
            <person name="Lindquist E.A."/>
            <person name="Lipzen A."/>
            <person name="Malagnac F."/>
            <person name="Mello A."/>
            <person name="Molinier V."/>
            <person name="Miyauchi S."/>
            <person name="Poulain J."/>
            <person name="Riccioni C."/>
            <person name="Rubini A."/>
            <person name="Sitrit Y."/>
            <person name="Splivallo R."/>
            <person name="Traeger S."/>
            <person name="Wang M."/>
            <person name="Zifcakova L."/>
            <person name="Wipf D."/>
            <person name="Zambonelli A."/>
            <person name="Paolocci F."/>
            <person name="Nowrousian M."/>
            <person name="Ottonello S."/>
            <person name="Baldrian P."/>
            <person name="Spatafora J.W."/>
            <person name="Henrissat B."/>
            <person name="Nagy L.G."/>
            <person name="Aury J.M."/>
            <person name="Wincker P."/>
            <person name="Grigoriev I.V."/>
            <person name="Bonfante P."/>
            <person name="Martin F.M."/>
        </authorList>
    </citation>
    <scope>NUCLEOTIDE SEQUENCE [LARGE SCALE GENOMIC DNA]</scope>
    <source>
        <strain evidence="8 9">RN42</strain>
    </source>
</reference>
<dbReference type="Pfam" id="PF08240">
    <property type="entry name" value="ADH_N"/>
    <property type="match status" value="1"/>
</dbReference>
<protein>
    <submittedName>
        <fullName evidence="8">GroES-like protein</fullName>
    </submittedName>
</protein>
<dbReference type="EMBL" id="ML119814">
    <property type="protein sequence ID" value="RPA73651.1"/>
    <property type="molecule type" value="Genomic_DNA"/>
</dbReference>
<gene>
    <name evidence="8" type="ORF">BJ508DRAFT_313616</name>
</gene>
<comment type="similarity">
    <text evidence="5">Belongs to the zinc-containing alcohol dehydrogenase family.</text>
</comment>
<organism evidence="8 9">
    <name type="scientific">Ascobolus immersus RN42</name>
    <dbReference type="NCBI Taxonomy" id="1160509"/>
    <lineage>
        <taxon>Eukaryota</taxon>
        <taxon>Fungi</taxon>
        <taxon>Dikarya</taxon>
        <taxon>Ascomycota</taxon>
        <taxon>Pezizomycotina</taxon>
        <taxon>Pezizomycetes</taxon>
        <taxon>Pezizales</taxon>
        <taxon>Ascobolaceae</taxon>
        <taxon>Ascobolus</taxon>
    </lineage>
</organism>
<keyword evidence="2 5" id="KW-0479">Metal-binding</keyword>
<dbReference type="InterPro" id="IPR036291">
    <property type="entry name" value="NAD(P)-bd_dom_sf"/>
</dbReference>
<name>A0A3N4HNK1_ASCIM</name>
<dbReference type="STRING" id="1160509.A0A3N4HNK1"/>
<dbReference type="InterPro" id="IPR029752">
    <property type="entry name" value="D-isomer_DH_CS1"/>
</dbReference>
<keyword evidence="4" id="KW-0560">Oxidoreductase</keyword>
<dbReference type="InterPro" id="IPR011032">
    <property type="entry name" value="GroES-like_sf"/>
</dbReference>
<dbReference type="Gene3D" id="3.40.50.720">
    <property type="entry name" value="NAD(P)-binding Rossmann-like Domain"/>
    <property type="match status" value="1"/>
</dbReference>
<evidence type="ECO:0000256" key="2">
    <source>
        <dbReference type="ARBA" id="ARBA00022723"/>
    </source>
</evidence>
<sequence>MPSTTATVFKGSSSGKIVKTQEKYDLKPHEILIKIKFCGLCGTDEHYKKADMVLGHEGAGIVEDVGSSVTGWKKGDRAGWGYTHSTCGTCQKCLSGAEIFCQDRAFYGETDQNMGGFASHFPIDARYAFHIPAELPLHLAAPLMCGGATVFSPLYNHVRPTSHVGIIGLGGLGHLAVLFAKKMGCEVTVFSGSDSKKEEALSAPFNADAFFAVKGKSADELTKMFLEGAGGKGEQKETRRKLDCLIVSTSVLPDDLGIYFDILEPQGVILPLTVAGPDEKLQVPYMRFLQGGIKVIGSCIAPRYEHNLMLNFAARNKVHPVVMKFPMTVEGIEEGFKTLEEGKMRYRGVLVAEGANEDE</sequence>
<evidence type="ECO:0000259" key="7">
    <source>
        <dbReference type="Pfam" id="PF08240"/>
    </source>
</evidence>
<feature type="domain" description="Alcohol dehydrogenase-like N-terminal" evidence="7">
    <location>
        <begin position="27"/>
        <end position="132"/>
    </location>
</feature>